<dbReference type="Proteomes" id="UP001165960">
    <property type="component" value="Unassembled WGS sequence"/>
</dbReference>
<evidence type="ECO:0000313" key="2">
    <source>
        <dbReference type="Proteomes" id="UP001165960"/>
    </source>
</evidence>
<comment type="caution">
    <text evidence="1">The sequence shown here is derived from an EMBL/GenBank/DDBJ whole genome shotgun (WGS) entry which is preliminary data.</text>
</comment>
<name>A0ACC2SFT8_9FUNG</name>
<protein>
    <submittedName>
        <fullName evidence="1">Uncharacterized protein</fullName>
    </submittedName>
</protein>
<evidence type="ECO:0000313" key="1">
    <source>
        <dbReference type="EMBL" id="KAJ9061178.1"/>
    </source>
</evidence>
<dbReference type="EMBL" id="QTSX02005089">
    <property type="protein sequence ID" value="KAJ9061178.1"/>
    <property type="molecule type" value="Genomic_DNA"/>
</dbReference>
<gene>
    <name evidence="1" type="ORF">DSO57_1023091</name>
</gene>
<proteinExistence type="predicted"/>
<keyword evidence="2" id="KW-1185">Reference proteome</keyword>
<reference evidence="1" key="1">
    <citation type="submission" date="2022-04" db="EMBL/GenBank/DDBJ databases">
        <title>Genome of the entomopathogenic fungus Entomophthora muscae.</title>
        <authorList>
            <person name="Elya C."/>
            <person name="Lovett B.R."/>
            <person name="Lee E."/>
            <person name="Macias A.M."/>
            <person name="Hajek A.E."/>
            <person name="De Bivort B.L."/>
            <person name="Kasson M.T."/>
            <person name="De Fine Licht H.H."/>
            <person name="Stajich J.E."/>
        </authorList>
    </citation>
    <scope>NUCLEOTIDE SEQUENCE</scope>
    <source>
        <strain evidence="1">Berkeley</strain>
    </source>
</reference>
<accession>A0ACC2SFT8</accession>
<organism evidence="1 2">
    <name type="scientific">Entomophthora muscae</name>
    <dbReference type="NCBI Taxonomy" id="34485"/>
    <lineage>
        <taxon>Eukaryota</taxon>
        <taxon>Fungi</taxon>
        <taxon>Fungi incertae sedis</taxon>
        <taxon>Zoopagomycota</taxon>
        <taxon>Entomophthoromycotina</taxon>
        <taxon>Entomophthoromycetes</taxon>
        <taxon>Entomophthorales</taxon>
        <taxon>Entomophthoraceae</taxon>
        <taxon>Entomophthora</taxon>
    </lineage>
</organism>
<sequence length="214" mass="24301">MVALLGPHRLDQYQMIKGSHNSRTFLDFLRAAKEYLWINYRGTTKIVVLDNVGLHKVDLVVSEFQPINKNSHSASHRLADCLMRLLFLLPHSSFLNLIKEVFGWIKNKVKQGLPQDTEDLFNILEISQFAMPPNVVLAFYKHLESFLPKALAVMVDSIMPGIVCPSKKAWKAGKLVSKLTELTDLNQTVDQKWVTAAPVRQLKPVPPFKLTLIN</sequence>